<proteinExistence type="predicted"/>
<evidence type="ECO:0000313" key="2">
    <source>
        <dbReference type="Proteomes" id="UP000315252"/>
    </source>
</evidence>
<dbReference type="Proteomes" id="UP000315252">
    <property type="component" value="Unassembled WGS sequence"/>
</dbReference>
<dbReference type="EMBL" id="VHSH01000004">
    <property type="protein sequence ID" value="TQV79735.1"/>
    <property type="molecule type" value="Genomic_DNA"/>
</dbReference>
<organism evidence="1 2">
    <name type="scientific">Denitrobaculum tricleocarpae</name>
    <dbReference type="NCBI Taxonomy" id="2591009"/>
    <lineage>
        <taxon>Bacteria</taxon>
        <taxon>Pseudomonadati</taxon>
        <taxon>Pseudomonadota</taxon>
        <taxon>Alphaproteobacteria</taxon>
        <taxon>Rhodospirillales</taxon>
        <taxon>Rhodospirillaceae</taxon>
        <taxon>Denitrobaculum</taxon>
    </lineage>
</organism>
<accession>A0A545TR81</accession>
<dbReference type="InterPro" id="IPR012668">
    <property type="entry name" value="CHP02466"/>
</dbReference>
<dbReference type="AlphaFoldDB" id="A0A545TR81"/>
<dbReference type="RefSeq" id="WP_142896915.1">
    <property type="nucleotide sequence ID" value="NZ_ML660055.1"/>
</dbReference>
<evidence type="ECO:0008006" key="3">
    <source>
        <dbReference type="Google" id="ProtNLM"/>
    </source>
</evidence>
<name>A0A545TR81_9PROT</name>
<evidence type="ECO:0000313" key="1">
    <source>
        <dbReference type="EMBL" id="TQV79735.1"/>
    </source>
</evidence>
<reference evidence="1 2" key="1">
    <citation type="submission" date="2019-06" db="EMBL/GenBank/DDBJ databases">
        <title>Whole genome sequence for Rhodospirillaceae sp. R148.</title>
        <authorList>
            <person name="Wang G."/>
        </authorList>
    </citation>
    <scope>NUCLEOTIDE SEQUENCE [LARGE SCALE GENOMIC DNA]</scope>
    <source>
        <strain evidence="1 2">R148</strain>
    </source>
</reference>
<dbReference type="Gene3D" id="2.60.120.620">
    <property type="entry name" value="q2cbj1_9rhob like domain"/>
    <property type="match status" value="1"/>
</dbReference>
<protein>
    <recommendedName>
        <fullName evidence="3">2OG-Fe(II) oxygenase</fullName>
    </recommendedName>
</protein>
<sequence length="217" mass="23600">MSDSAFSKPADMKAEMNGLFPTPILTGLLPGAEEVNRSLKQIILEKERTSASTQHSNLGGWQSTWDFPEWGGDALHYMLESAKKLANRVTTRRDGKPVSIDWKVTCWANVNRSGQGNEFHTHPGAFWSGSYYVEDGGIGQDPSLGGEFEIQDPRGAAPVMYAPELSIGGAAGASMGAAESLSPRAGMLIMFPSWLQHGVRPYGGERERISIAFNLRL</sequence>
<dbReference type="OrthoDB" id="9783136at2"/>
<dbReference type="NCBIfam" id="TIGR02466">
    <property type="entry name" value="TIGR02466 family protein"/>
    <property type="match status" value="1"/>
</dbReference>
<dbReference type="Pfam" id="PF13759">
    <property type="entry name" value="2OG-FeII_Oxy_5"/>
    <property type="match status" value="1"/>
</dbReference>
<keyword evidence="2" id="KW-1185">Reference proteome</keyword>
<comment type="caution">
    <text evidence="1">The sequence shown here is derived from an EMBL/GenBank/DDBJ whole genome shotgun (WGS) entry which is preliminary data.</text>
</comment>
<gene>
    <name evidence="1" type="ORF">FKG95_13595</name>
</gene>